<feature type="coiled-coil region" evidence="1">
    <location>
        <begin position="190"/>
        <end position="227"/>
    </location>
</feature>
<protein>
    <recommendedName>
        <fullName evidence="2">Bacteriophage T5 Orf172 DNA-binding domain-containing protein</fullName>
    </recommendedName>
</protein>
<evidence type="ECO:0000313" key="4">
    <source>
        <dbReference type="Proteomes" id="UP000031364"/>
    </source>
</evidence>
<comment type="caution">
    <text evidence="3">The sequence shown here is derived from an EMBL/GenBank/DDBJ whole genome shotgun (WGS) entry which is preliminary data.</text>
</comment>
<keyword evidence="1" id="KW-0175">Coiled coil</keyword>
<keyword evidence="4" id="KW-1185">Reference proteome</keyword>
<dbReference type="Pfam" id="PF13250">
    <property type="entry name" value="SNIPE"/>
    <property type="match status" value="1"/>
</dbReference>
<gene>
    <name evidence="3" type="ORF">FG87_31710</name>
</gene>
<evidence type="ECO:0000313" key="3">
    <source>
        <dbReference type="EMBL" id="KIA61330.1"/>
    </source>
</evidence>
<name>A0ABR4Z7K0_9NOCA</name>
<dbReference type="Proteomes" id="UP000031364">
    <property type="component" value="Unassembled WGS sequence"/>
</dbReference>
<dbReference type="InterPro" id="IPR025280">
    <property type="entry name" value="SNIPE"/>
</dbReference>
<evidence type="ECO:0000259" key="2">
    <source>
        <dbReference type="SMART" id="SM00974"/>
    </source>
</evidence>
<evidence type="ECO:0000256" key="1">
    <source>
        <dbReference type="SAM" id="Coils"/>
    </source>
</evidence>
<dbReference type="Pfam" id="PF10544">
    <property type="entry name" value="T5orf172"/>
    <property type="match status" value="1"/>
</dbReference>
<reference evidence="3 4" key="1">
    <citation type="journal article" date="2014" name="Int. J. Syst. Evol. Microbiol.">
        <title>Nocardia vulneris sp. nov., isolated from wounds of human patients in North America.</title>
        <authorList>
            <person name="Lasker B.A."/>
            <person name="Bell M."/>
            <person name="Klenk H.P."/>
            <person name="Sproer C."/>
            <person name="Schumann C."/>
            <person name="Schumann P."/>
            <person name="Brown J.M."/>
        </authorList>
    </citation>
    <scope>NUCLEOTIDE SEQUENCE [LARGE SCALE GENOMIC DNA]</scope>
    <source>
        <strain evidence="3 4">W9851</strain>
    </source>
</reference>
<dbReference type="EMBL" id="JNFP01000047">
    <property type="protein sequence ID" value="KIA61330.1"/>
    <property type="molecule type" value="Genomic_DNA"/>
</dbReference>
<dbReference type="InterPro" id="IPR018306">
    <property type="entry name" value="Phage_T5_Orf172_DNA-bd"/>
</dbReference>
<proteinExistence type="predicted"/>
<feature type="domain" description="Bacteriophage T5 Orf172 DNA-binding" evidence="2">
    <location>
        <begin position="286"/>
        <end position="369"/>
    </location>
</feature>
<sequence>MAAALAEIQQLRAQLVALGGLEVAELQRKRDQFAVQIATEQSQLDSLRSQIIATSDERVLQEIGIYEYRHPLSDAVAYRDELKHLQGEIKDMARRDGGAIEAPKAWVVEGSVTNGRRMVREYSTLMLRAYNAEADNLVRSLKPYKLKSALDRLNKMVTAFEKLGRTMEVRVAPAYHQLRCRELEMTADYLETVARQKEREREERDRMREERKVQEELARERAIAEKDRQRYLAALATLESSGSMNTESAEDLQAKLKAVDERVISIDYREKNLRAGYIYVISNIGAFGDRMVQIGLTRRWDPRERIRELGSTAVPFRYDEHTVFLHHDAVGLEEEIHRRLAHKRVNMINRRREFFYATPAEVREHLEALAGQPFEFNDLAEAVEFRQSRAAARDMAADEWNS</sequence>
<accession>A0ABR4Z7K0</accession>
<dbReference type="SMART" id="SM00974">
    <property type="entry name" value="T5orf172"/>
    <property type="match status" value="1"/>
</dbReference>
<organism evidence="3 4">
    <name type="scientific">Nocardia vulneris</name>
    <dbReference type="NCBI Taxonomy" id="1141657"/>
    <lineage>
        <taxon>Bacteria</taxon>
        <taxon>Bacillati</taxon>
        <taxon>Actinomycetota</taxon>
        <taxon>Actinomycetes</taxon>
        <taxon>Mycobacteriales</taxon>
        <taxon>Nocardiaceae</taxon>
        <taxon>Nocardia</taxon>
    </lineage>
</organism>